<comment type="caution">
    <text evidence="2">The sequence shown here is derived from an EMBL/GenBank/DDBJ whole genome shotgun (WGS) entry which is preliminary data.</text>
</comment>
<reference evidence="2 3" key="1">
    <citation type="submission" date="2015-08" db="EMBL/GenBank/DDBJ databases">
        <title>Emmonsia species relationships and genome sequence.</title>
        <authorList>
            <person name="Cuomo C.A."/>
            <person name="Schwartz I.S."/>
            <person name="Kenyon C."/>
            <person name="De Hoog G.S."/>
            <person name="Govender N.P."/>
            <person name="Botha A."/>
            <person name="Moreno L."/>
            <person name="De Vries M."/>
            <person name="Munoz J.F."/>
            <person name="Stielow J.B."/>
        </authorList>
    </citation>
    <scope>NUCLEOTIDE SEQUENCE [LARGE SCALE GENOMIC DNA]</scope>
    <source>
        <strain evidence="2 3">EI222</strain>
    </source>
</reference>
<feature type="compositionally biased region" description="Basic and acidic residues" evidence="1">
    <location>
        <begin position="1"/>
        <end position="10"/>
    </location>
</feature>
<organism evidence="2 3">
    <name type="scientific">Blastomyces percursus</name>
    <dbReference type="NCBI Taxonomy" id="1658174"/>
    <lineage>
        <taxon>Eukaryota</taxon>
        <taxon>Fungi</taxon>
        <taxon>Dikarya</taxon>
        <taxon>Ascomycota</taxon>
        <taxon>Pezizomycotina</taxon>
        <taxon>Eurotiomycetes</taxon>
        <taxon>Eurotiomycetidae</taxon>
        <taxon>Onygenales</taxon>
        <taxon>Ajellomycetaceae</taxon>
        <taxon>Blastomyces</taxon>
    </lineage>
</organism>
<gene>
    <name evidence="2" type="ORF">ACJ73_00244</name>
</gene>
<evidence type="ECO:0000313" key="3">
    <source>
        <dbReference type="Proteomes" id="UP000242791"/>
    </source>
</evidence>
<proteinExistence type="predicted"/>
<sequence length="220" mass="24464">MSGMVDHTDRLSQMPPRGWIAPPNPTSSSRAEWPNYTGNERTSFPQTALPIYTSSLMIDPANHATSNRQADRDRTTPCRKGSRHITSAISKAELQPDEVEGAFREFVFHPSSGEPLTTRARKRPRTWAEKLETARIRKLGGACGECRRKHRRCSPEHHRRNDKLPAQNAIRGYSASPCSSLLTIESSIRATTATTQHDNGDVVTPSDTMPIIYATKEVGT</sequence>
<dbReference type="EMBL" id="LGTZ01000015">
    <property type="protein sequence ID" value="OJD28345.1"/>
    <property type="molecule type" value="Genomic_DNA"/>
</dbReference>
<dbReference type="AlphaFoldDB" id="A0A1J9QIN9"/>
<name>A0A1J9QIN9_9EURO</name>
<dbReference type="OrthoDB" id="4188829at2759"/>
<protein>
    <submittedName>
        <fullName evidence="2">Uncharacterized protein</fullName>
    </submittedName>
</protein>
<evidence type="ECO:0000313" key="2">
    <source>
        <dbReference type="EMBL" id="OJD28345.1"/>
    </source>
</evidence>
<keyword evidence="3" id="KW-1185">Reference proteome</keyword>
<dbReference type="VEuPathDB" id="FungiDB:ACJ73_00244"/>
<evidence type="ECO:0000256" key="1">
    <source>
        <dbReference type="SAM" id="MobiDB-lite"/>
    </source>
</evidence>
<dbReference type="Proteomes" id="UP000242791">
    <property type="component" value="Unassembled WGS sequence"/>
</dbReference>
<feature type="compositionally biased region" description="Polar residues" evidence="1">
    <location>
        <begin position="26"/>
        <end position="43"/>
    </location>
</feature>
<feature type="region of interest" description="Disordered" evidence="1">
    <location>
        <begin position="1"/>
        <end position="43"/>
    </location>
</feature>
<accession>A0A1J9QIN9</accession>